<dbReference type="InterPro" id="IPR036397">
    <property type="entry name" value="RNaseH_sf"/>
</dbReference>
<dbReference type="OMA" id="HSCARES"/>
<dbReference type="GO" id="GO:0003676">
    <property type="term" value="F:nucleic acid binding"/>
    <property type="evidence" value="ECO:0007669"/>
    <property type="project" value="InterPro"/>
</dbReference>
<dbReference type="Gramene" id="TraesCAD_scaffold_017209_01G000300.1">
    <property type="protein sequence ID" value="TraesCAD_scaffold_017209_01G000300.1"/>
    <property type="gene ID" value="TraesCAD_scaffold_017209_01G000300"/>
</dbReference>
<dbReference type="Gramene" id="TraesNOR5D03G03236680.1">
    <property type="protein sequence ID" value="TraesNOR5D03G03236680.1.CDS1"/>
    <property type="gene ID" value="TraesNOR5D03G03236680"/>
</dbReference>
<dbReference type="Gramene" id="TraesLAC5D03G03162810.1">
    <property type="protein sequence ID" value="TraesLAC5D03G03162810.1.CDS1"/>
    <property type="gene ID" value="TraesLAC5D03G03162810"/>
</dbReference>
<dbReference type="SMR" id="A0A3B6N0T8"/>
<dbReference type="InterPro" id="IPR012337">
    <property type="entry name" value="RNaseH-like_sf"/>
</dbReference>
<dbReference type="Gramene" id="TraesCS5D03G1049400.1">
    <property type="protein sequence ID" value="TraesCS5D03G1049400.1.CDS1"/>
    <property type="gene ID" value="TraesCS5D03G1049400"/>
</dbReference>
<name>A0A3B6N0T8_WHEAT</name>
<dbReference type="Gramene" id="TraesSTA5D03G03197810.1">
    <property type="protein sequence ID" value="TraesSTA5D03G03197810.1.CDS1"/>
    <property type="gene ID" value="TraesSTA5D03G03197810"/>
</dbReference>
<evidence type="ECO:0000313" key="2">
    <source>
        <dbReference type="EnsemblPlants" id="TraesCS5D02G474600.1.cds1"/>
    </source>
</evidence>
<dbReference type="Gramene" id="TraesJUL5D03G03232170.1">
    <property type="protein sequence ID" value="TraesJUL5D03G03232170.1.CDS1"/>
    <property type="gene ID" value="TraesJUL5D03G03232170"/>
</dbReference>
<dbReference type="CDD" id="cd06222">
    <property type="entry name" value="RNase_H_like"/>
    <property type="match status" value="1"/>
</dbReference>
<organism evidence="2">
    <name type="scientific">Triticum aestivum</name>
    <name type="common">Wheat</name>
    <dbReference type="NCBI Taxonomy" id="4565"/>
    <lineage>
        <taxon>Eukaryota</taxon>
        <taxon>Viridiplantae</taxon>
        <taxon>Streptophyta</taxon>
        <taxon>Embryophyta</taxon>
        <taxon>Tracheophyta</taxon>
        <taxon>Spermatophyta</taxon>
        <taxon>Magnoliopsida</taxon>
        <taxon>Liliopsida</taxon>
        <taxon>Poales</taxon>
        <taxon>Poaceae</taxon>
        <taxon>BOP clade</taxon>
        <taxon>Pooideae</taxon>
        <taxon>Triticodae</taxon>
        <taxon>Triticeae</taxon>
        <taxon>Triticinae</taxon>
        <taxon>Triticum</taxon>
    </lineage>
</organism>
<dbReference type="SUPFAM" id="SSF53098">
    <property type="entry name" value="Ribonuclease H-like"/>
    <property type="match status" value="1"/>
</dbReference>
<dbReference type="Gramene" id="TraesWEE_scaffold_195163_01G000100.1">
    <property type="protein sequence ID" value="TraesWEE_scaffold_195163_01G000100.1"/>
    <property type="gene ID" value="TraesWEE_scaffold_195163_01G000100"/>
</dbReference>
<sequence>MWIIWSSRNKYTHEEVKYQPGRSMVLVKELIQALYIPSEAVDMKDLERVRWKLPEEGWRKINTDAAVDVNGGSSAIGLVARDHDGGLLLASGHKLVGVTDPYCAELLGVREAVLLAMEKGWTRVTIESDCRTVIEEYVATECRSTGSPIISDIKSYLQNFQGLCVNYVRREANEAAHSCARESLASVSNVISFDVFPASLIAIVQSDVNRLSNE</sequence>
<accession>A0A3B6N0T8</accession>
<dbReference type="InterPro" id="IPR002156">
    <property type="entry name" value="RNaseH_domain"/>
</dbReference>
<evidence type="ECO:0000313" key="3">
    <source>
        <dbReference type="Proteomes" id="UP000019116"/>
    </source>
</evidence>
<dbReference type="Proteomes" id="UP000019116">
    <property type="component" value="Chromosome 5D"/>
</dbReference>
<dbReference type="STRING" id="4565.A0A3B6N0T8"/>
<reference evidence="2" key="2">
    <citation type="submission" date="2018-10" db="UniProtKB">
        <authorList>
            <consortium name="EnsemblPlants"/>
        </authorList>
    </citation>
    <scope>IDENTIFICATION</scope>
</reference>
<reference evidence="2" key="1">
    <citation type="submission" date="2018-08" db="EMBL/GenBank/DDBJ databases">
        <authorList>
            <person name="Rossello M."/>
        </authorList>
    </citation>
    <scope>NUCLEOTIDE SEQUENCE [LARGE SCALE GENOMIC DNA]</scope>
    <source>
        <strain evidence="2">cv. Chinese Spring</strain>
    </source>
</reference>
<proteinExistence type="predicted"/>
<dbReference type="Gramene" id="TraesSYM5D03G03147980.1">
    <property type="protein sequence ID" value="TraesSYM5D03G03147980.1.CDS1"/>
    <property type="gene ID" value="TraesSYM5D03G03147980"/>
</dbReference>
<protein>
    <recommendedName>
        <fullName evidence="1">RNase H type-1 domain-containing protein</fullName>
    </recommendedName>
</protein>
<dbReference type="GO" id="GO:0004523">
    <property type="term" value="F:RNA-DNA hybrid ribonuclease activity"/>
    <property type="evidence" value="ECO:0007669"/>
    <property type="project" value="InterPro"/>
</dbReference>
<dbReference type="PANTHER" id="PTHR47074">
    <property type="entry name" value="BNAC02G40300D PROTEIN"/>
    <property type="match status" value="1"/>
</dbReference>
<dbReference type="Gramene" id="TraesCS5D02G474600.1">
    <property type="protein sequence ID" value="TraesCS5D02G474600.1.cds1"/>
    <property type="gene ID" value="TraesCS5D02G474600"/>
</dbReference>
<dbReference type="AlphaFoldDB" id="A0A3B6N0T8"/>
<dbReference type="OrthoDB" id="696168at2759"/>
<dbReference type="Gramene" id="TraesARI5D03G03160670.1">
    <property type="protein sequence ID" value="TraesARI5D03G03160670.1.CDS1"/>
    <property type="gene ID" value="TraesARI5D03G03160670"/>
</dbReference>
<dbReference type="InterPro" id="IPR044730">
    <property type="entry name" value="RNase_H-like_dom_plant"/>
</dbReference>
<dbReference type="Gramene" id="TraesJAG5D03G03204270.1">
    <property type="protein sequence ID" value="TraesJAG5D03G03204270.1.CDS1"/>
    <property type="gene ID" value="TraesJAG5D03G03204270"/>
</dbReference>
<feature type="domain" description="RNase H type-1" evidence="1">
    <location>
        <begin position="62"/>
        <end position="182"/>
    </location>
</feature>
<keyword evidence="3" id="KW-1185">Reference proteome</keyword>
<dbReference type="Gramene" id="TraesMAC5D03G03205760.1">
    <property type="protein sequence ID" value="TraesMAC5D03G03205760.1.CDS1"/>
    <property type="gene ID" value="TraesMAC5D03G03205760"/>
</dbReference>
<dbReference type="Gene3D" id="3.30.420.10">
    <property type="entry name" value="Ribonuclease H-like superfamily/Ribonuclease H"/>
    <property type="match status" value="1"/>
</dbReference>
<dbReference type="Pfam" id="PF13456">
    <property type="entry name" value="RVT_3"/>
    <property type="match status" value="1"/>
</dbReference>
<dbReference type="Gramene" id="TraesCLE_scaffold_170846_01G000100.1">
    <property type="protein sequence ID" value="TraesCLE_scaffold_170846_01G000100.1"/>
    <property type="gene ID" value="TraesCLE_scaffold_170846_01G000100"/>
</dbReference>
<dbReference type="EnsemblPlants" id="TraesCS5D02G474600.1">
    <property type="protein sequence ID" value="TraesCS5D02G474600.1.cds1"/>
    <property type="gene ID" value="TraesCS5D02G474600"/>
</dbReference>
<dbReference type="Gramene" id="TraesRN5D0101084100.1">
    <property type="protein sequence ID" value="TraesRN5D0101084100.1"/>
    <property type="gene ID" value="TraesRN5D0101084100"/>
</dbReference>
<evidence type="ECO:0000259" key="1">
    <source>
        <dbReference type="Pfam" id="PF13456"/>
    </source>
</evidence>
<dbReference type="Gramene" id="TraesLDM5D03G03211850.1">
    <property type="protein sequence ID" value="TraesLDM5D03G03211850.1.CDS1"/>
    <property type="gene ID" value="TraesLDM5D03G03211850"/>
</dbReference>
<dbReference type="PANTHER" id="PTHR47074:SF11">
    <property type="entry name" value="REVERSE TRANSCRIPTASE-LIKE PROTEIN"/>
    <property type="match status" value="1"/>
</dbReference>
<dbReference type="InterPro" id="IPR052929">
    <property type="entry name" value="RNase_H-like_EbsB-rel"/>
</dbReference>
<dbReference type="Gramene" id="TraesROB_scaffold_006856_01G000300.1">
    <property type="protein sequence ID" value="TraesROB_scaffold_006856_01G000300.1"/>
    <property type="gene ID" value="TraesROB_scaffold_006856_01G000300"/>
</dbReference>